<dbReference type="InterPro" id="IPR024964">
    <property type="entry name" value="CTLH/CRA"/>
</dbReference>
<dbReference type="Pfam" id="PF10607">
    <property type="entry name" value="CTLH"/>
    <property type="match status" value="1"/>
</dbReference>
<evidence type="ECO:0000313" key="4">
    <source>
        <dbReference type="Proteomes" id="UP001212841"/>
    </source>
</evidence>
<gene>
    <name evidence="3" type="ORF">HK097_006881</name>
</gene>
<reference evidence="3" key="1">
    <citation type="submission" date="2020-05" db="EMBL/GenBank/DDBJ databases">
        <title>Phylogenomic resolution of chytrid fungi.</title>
        <authorList>
            <person name="Stajich J.E."/>
            <person name="Amses K."/>
            <person name="Simmons R."/>
            <person name="Seto K."/>
            <person name="Myers J."/>
            <person name="Bonds A."/>
            <person name="Quandt C.A."/>
            <person name="Barry K."/>
            <person name="Liu P."/>
            <person name="Grigoriev I."/>
            <person name="Longcore J.E."/>
            <person name="James T.Y."/>
        </authorList>
    </citation>
    <scope>NUCLEOTIDE SEQUENCE</scope>
    <source>
        <strain evidence="3">JEL0318</strain>
    </source>
</reference>
<name>A0AAD5SDU5_9FUNG</name>
<dbReference type="Proteomes" id="UP001212841">
    <property type="component" value="Unassembled WGS sequence"/>
</dbReference>
<dbReference type="SMART" id="SM00757">
    <property type="entry name" value="CRA"/>
    <property type="match status" value="1"/>
</dbReference>
<keyword evidence="4" id="KW-1185">Reference proteome</keyword>
<sequence length="139" mass="14925">GKQRGKGKEVADQMEVEGEESGESNALLRMLVEVVAFGQQIQSDFGDVHSGKIRDALTEIYALLAYPDPYASPMANLLDPAGRDVVADVLNSAILEHQGQSRHSALERIYQQSAVLGRSLANVGSGAAGFVNLEREWAA</sequence>
<feature type="non-terminal residue" evidence="3">
    <location>
        <position position="1"/>
    </location>
</feature>
<evidence type="ECO:0000313" key="3">
    <source>
        <dbReference type="EMBL" id="KAJ3052106.1"/>
    </source>
</evidence>
<organism evidence="3 4">
    <name type="scientific">Rhizophlyctis rosea</name>
    <dbReference type="NCBI Taxonomy" id="64517"/>
    <lineage>
        <taxon>Eukaryota</taxon>
        <taxon>Fungi</taxon>
        <taxon>Fungi incertae sedis</taxon>
        <taxon>Chytridiomycota</taxon>
        <taxon>Chytridiomycota incertae sedis</taxon>
        <taxon>Chytridiomycetes</taxon>
        <taxon>Rhizophlyctidales</taxon>
        <taxon>Rhizophlyctidaceae</taxon>
        <taxon>Rhizophlyctis</taxon>
    </lineage>
</organism>
<proteinExistence type="predicted"/>
<protein>
    <recommendedName>
        <fullName evidence="2">CRA domain-containing protein</fullName>
    </recommendedName>
</protein>
<dbReference type="EMBL" id="JADGJD010000326">
    <property type="protein sequence ID" value="KAJ3052106.1"/>
    <property type="molecule type" value="Genomic_DNA"/>
</dbReference>
<feature type="domain" description="CRA" evidence="2">
    <location>
        <begin position="29"/>
        <end position="126"/>
    </location>
</feature>
<dbReference type="InterPro" id="IPR013144">
    <property type="entry name" value="CRA_dom"/>
</dbReference>
<comment type="caution">
    <text evidence="3">The sequence shown here is derived from an EMBL/GenBank/DDBJ whole genome shotgun (WGS) entry which is preliminary data.</text>
</comment>
<dbReference type="AlphaFoldDB" id="A0AAD5SDU5"/>
<evidence type="ECO:0000256" key="1">
    <source>
        <dbReference type="SAM" id="MobiDB-lite"/>
    </source>
</evidence>
<accession>A0AAD5SDU5</accession>
<feature type="region of interest" description="Disordered" evidence="1">
    <location>
        <begin position="1"/>
        <end position="21"/>
    </location>
</feature>
<feature type="compositionally biased region" description="Basic and acidic residues" evidence="1">
    <location>
        <begin position="1"/>
        <end position="11"/>
    </location>
</feature>
<evidence type="ECO:0000259" key="2">
    <source>
        <dbReference type="SMART" id="SM00757"/>
    </source>
</evidence>
<feature type="compositionally biased region" description="Acidic residues" evidence="1">
    <location>
        <begin position="12"/>
        <end position="21"/>
    </location>
</feature>